<feature type="domain" description="C2H2-type" evidence="2">
    <location>
        <begin position="231"/>
        <end position="252"/>
    </location>
</feature>
<dbReference type="PROSITE" id="PS00028">
    <property type="entry name" value="ZINC_FINGER_C2H2_1"/>
    <property type="match status" value="2"/>
</dbReference>
<feature type="region of interest" description="Disordered" evidence="1">
    <location>
        <begin position="1"/>
        <end position="79"/>
    </location>
</feature>
<keyword evidence="4" id="KW-1185">Reference proteome</keyword>
<dbReference type="GO" id="GO:0061630">
    <property type="term" value="F:ubiquitin protein ligase activity"/>
    <property type="evidence" value="ECO:0007669"/>
    <property type="project" value="InterPro"/>
</dbReference>
<dbReference type="PANTHER" id="PTHR22938:SF0">
    <property type="entry name" value="E3 UBIQUITIN-PROTEIN LIGASE ZNF598"/>
    <property type="match status" value="1"/>
</dbReference>
<dbReference type="InterPro" id="IPR044288">
    <property type="entry name" value="ZNF598/HEL2"/>
</dbReference>
<dbReference type="Proteomes" id="UP000664169">
    <property type="component" value="Unassembled WGS sequence"/>
</dbReference>
<feature type="compositionally biased region" description="Basic and acidic residues" evidence="1">
    <location>
        <begin position="320"/>
        <end position="330"/>
    </location>
</feature>
<gene>
    <name evidence="3" type="ORF">GOMPHAMPRED_001715</name>
</gene>
<dbReference type="AlphaFoldDB" id="A0A8H3F4N0"/>
<dbReference type="SMART" id="SM00355">
    <property type="entry name" value="ZnF_C2H2"/>
    <property type="match status" value="4"/>
</dbReference>
<feature type="region of interest" description="Disordered" evidence="1">
    <location>
        <begin position="659"/>
        <end position="709"/>
    </location>
</feature>
<organism evidence="3 4">
    <name type="scientific">Gomphillus americanus</name>
    <dbReference type="NCBI Taxonomy" id="1940652"/>
    <lineage>
        <taxon>Eukaryota</taxon>
        <taxon>Fungi</taxon>
        <taxon>Dikarya</taxon>
        <taxon>Ascomycota</taxon>
        <taxon>Pezizomycotina</taxon>
        <taxon>Lecanoromycetes</taxon>
        <taxon>OSLEUM clade</taxon>
        <taxon>Ostropomycetidae</taxon>
        <taxon>Ostropales</taxon>
        <taxon>Graphidaceae</taxon>
        <taxon>Gomphilloideae</taxon>
        <taxon>Gomphillus</taxon>
    </lineage>
</organism>
<feature type="compositionally biased region" description="Polar residues" evidence="1">
    <location>
        <begin position="1"/>
        <end position="20"/>
    </location>
</feature>
<evidence type="ECO:0000259" key="2">
    <source>
        <dbReference type="PROSITE" id="PS00028"/>
    </source>
</evidence>
<evidence type="ECO:0000313" key="3">
    <source>
        <dbReference type="EMBL" id="CAF9919241.1"/>
    </source>
</evidence>
<feature type="domain" description="C2H2-type" evidence="2">
    <location>
        <begin position="156"/>
        <end position="179"/>
    </location>
</feature>
<evidence type="ECO:0000313" key="4">
    <source>
        <dbReference type="Proteomes" id="UP000664169"/>
    </source>
</evidence>
<evidence type="ECO:0000256" key="1">
    <source>
        <dbReference type="SAM" id="MobiDB-lite"/>
    </source>
</evidence>
<dbReference type="InterPro" id="IPR013087">
    <property type="entry name" value="Znf_C2H2_type"/>
</dbReference>
<dbReference type="OrthoDB" id="3838338at2759"/>
<dbReference type="GO" id="GO:0043022">
    <property type="term" value="F:ribosome binding"/>
    <property type="evidence" value="ECO:0007669"/>
    <property type="project" value="TreeGrafter"/>
</dbReference>
<accession>A0A8H3F4N0</accession>
<dbReference type="EMBL" id="CAJPDQ010000014">
    <property type="protein sequence ID" value="CAF9919241.1"/>
    <property type="molecule type" value="Genomic_DNA"/>
</dbReference>
<dbReference type="GO" id="GO:0072344">
    <property type="term" value="P:rescue of stalled ribosome"/>
    <property type="evidence" value="ECO:0007669"/>
    <property type="project" value="InterPro"/>
</dbReference>
<dbReference type="InterPro" id="IPR057634">
    <property type="entry name" value="PAH_ZNF598/HEL2"/>
</dbReference>
<protein>
    <recommendedName>
        <fullName evidence="2">C2H2-type domain-containing protein</fullName>
    </recommendedName>
</protein>
<feature type="compositionally biased region" description="Gly residues" evidence="1">
    <location>
        <begin position="29"/>
        <end position="43"/>
    </location>
</feature>
<dbReference type="Pfam" id="PF23230">
    <property type="entry name" value="zf-C2H2_13"/>
    <property type="match status" value="1"/>
</dbReference>
<reference evidence="3" key="1">
    <citation type="submission" date="2021-03" db="EMBL/GenBank/DDBJ databases">
        <authorList>
            <person name="Tagirdzhanova G."/>
        </authorList>
    </citation>
    <scope>NUCLEOTIDE SEQUENCE</scope>
</reference>
<feature type="compositionally biased region" description="Polar residues" evidence="1">
    <location>
        <begin position="591"/>
        <end position="623"/>
    </location>
</feature>
<name>A0A8H3F4N0_9LECA</name>
<comment type="caution">
    <text evidence="3">The sequence shown here is derived from an EMBL/GenBank/DDBJ whole genome shotgun (WGS) entry which is preliminary data.</text>
</comment>
<sequence>MATPSNTGTTSQQDQNVASHTRSDTGRGAARGRGIRSGRGYRGNRGSRGITASSQSRTTGAQPTINHPGEQGQLATSAAPASLATVALSATAKENEEDNTTEAETPASYVIFTDDSTKRFEDFKDSDFEKAHENLGIKYGKTEIYDDTVLLLQYNCPEASCAHICRSWDDLYHHVRSVHRKNICKLCLKFKKIFAHEHELFTFRELQKHERFGDDHPGAVDQSGFKGHPECGFCSERFYGDDELFAHCRDKHEKCHICERQNSNGHPQYYLNYDELERHFAKDHFLCQDRECLEKKFVVFGSEMDLKGHQLEAHPNGLSKDARRDTRRVDISNFDYRTGYQEPRGGRRAGRGRGRDPNADPLPASSAQPLRRDELAYQRQMDLLSRQNVTQTPTPVVRQTDSRPSFHVPVAQMQQMQINNAPTSDMTPQDQARQIQHNAVVARASVLLHNDTVKIDEFRKRVSSYRTSTVSASELIDGFFQLFDCTSVDMGKLVKELADIYENLAKRDGLLQAWNDWRAINEDYPSLPGLPEGSQTALNNTSTAGRRILRLKSSTAQSSRSAANRQVAWAGGHMPSATPASNAMAFPSLVSSSRTANNGSTWAITPTSSANTKRNGLPSTSATLPKGSDAFPALPAAAKLSVHQLGIHRGKVGFWDEGAPTTGNPWSGSAASPGTITNTNTTTNETEDTDASAKGKKGKKVKQTLLKYG</sequence>
<dbReference type="InterPro" id="IPR056437">
    <property type="entry name" value="Znf-C2H2_ZNF598/HEL2"/>
</dbReference>
<feature type="region of interest" description="Disordered" evidence="1">
    <location>
        <begin position="311"/>
        <end position="371"/>
    </location>
</feature>
<dbReference type="PANTHER" id="PTHR22938">
    <property type="entry name" value="ZINC FINGER PROTEIN 598"/>
    <property type="match status" value="1"/>
</dbReference>
<feature type="compositionally biased region" description="Polar residues" evidence="1">
    <location>
        <begin position="661"/>
        <end position="676"/>
    </location>
</feature>
<feature type="region of interest" description="Disordered" evidence="1">
    <location>
        <begin position="591"/>
        <end position="624"/>
    </location>
</feature>
<dbReference type="GO" id="GO:0016567">
    <property type="term" value="P:protein ubiquitination"/>
    <property type="evidence" value="ECO:0007669"/>
    <property type="project" value="TreeGrafter"/>
</dbReference>
<dbReference type="Pfam" id="PF23202">
    <property type="entry name" value="PAH_ZNF598"/>
    <property type="match status" value="1"/>
</dbReference>
<feature type="compositionally biased region" description="Polar residues" evidence="1">
    <location>
        <begin position="51"/>
        <end position="65"/>
    </location>
</feature>
<proteinExistence type="predicted"/>